<dbReference type="SUPFAM" id="SSF55961">
    <property type="entry name" value="Bet v1-like"/>
    <property type="match status" value="1"/>
</dbReference>
<dbReference type="InterPro" id="IPR019411">
    <property type="entry name" value="MMM1_dom"/>
</dbReference>
<dbReference type="InterPro" id="IPR023393">
    <property type="entry name" value="START-like_dom_sf"/>
</dbReference>
<dbReference type="GO" id="GO:0008289">
    <property type="term" value="F:lipid binding"/>
    <property type="evidence" value="ECO:0007669"/>
    <property type="project" value="UniProtKB-KW"/>
</dbReference>
<evidence type="ECO:0000256" key="1">
    <source>
        <dbReference type="ARBA" id="ARBA00004586"/>
    </source>
</evidence>
<dbReference type="PANTHER" id="PTHR13466:SF0">
    <property type="entry name" value="SMP-LTD DOMAIN-CONTAINING PROTEIN"/>
    <property type="match status" value="1"/>
</dbReference>
<dbReference type="PROSITE" id="PS51847">
    <property type="entry name" value="SMP"/>
    <property type="match status" value="1"/>
</dbReference>
<dbReference type="GO" id="GO:0032865">
    <property type="term" value="C:ERMES complex"/>
    <property type="evidence" value="ECO:0007669"/>
    <property type="project" value="TreeGrafter"/>
</dbReference>
<dbReference type="InterPro" id="IPR036598">
    <property type="entry name" value="GOLD_dom_sf"/>
</dbReference>
<keyword evidence="7" id="KW-0446">Lipid-binding</keyword>
<dbReference type="EMBL" id="MCOG01000116">
    <property type="protein sequence ID" value="ORY43526.1"/>
    <property type="molecule type" value="Genomic_DNA"/>
</dbReference>
<evidence type="ECO:0000256" key="9">
    <source>
        <dbReference type="SAM" id="MobiDB-lite"/>
    </source>
</evidence>
<dbReference type="SUPFAM" id="SSF101576">
    <property type="entry name" value="Supernatant protein factor (SPF), C-terminal domain"/>
    <property type="match status" value="1"/>
</dbReference>
<evidence type="ECO:0000256" key="7">
    <source>
        <dbReference type="ARBA" id="ARBA00023121"/>
    </source>
</evidence>
<name>A0A1Y2C9A8_9FUNG</name>
<keyword evidence="8" id="KW-0472">Membrane</keyword>
<feature type="compositionally biased region" description="Basic and acidic residues" evidence="9">
    <location>
        <begin position="601"/>
        <end position="611"/>
    </location>
</feature>
<evidence type="ECO:0000256" key="6">
    <source>
        <dbReference type="ARBA" id="ARBA00023055"/>
    </source>
</evidence>
<keyword evidence="13" id="KW-1185">Reference proteome</keyword>
<dbReference type="PANTHER" id="PTHR13466">
    <property type="entry name" value="TEX2 PROTEIN-RELATED"/>
    <property type="match status" value="1"/>
</dbReference>
<organism evidence="12 13">
    <name type="scientific">Neocallimastix californiae</name>
    <dbReference type="NCBI Taxonomy" id="1754190"/>
    <lineage>
        <taxon>Eukaryota</taxon>
        <taxon>Fungi</taxon>
        <taxon>Fungi incertae sedis</taxon>
        <taxon>Chytridiomycota</taxon>
        <taxon>Chytridiomycota incertae sedis</taxon>
        <taxon>Neocallimastigomycetes</taxon>
        <taxon>Neocallimastigales</taxon>
        <taxon>Neocallimastigaceae</taxon>
        <taxon>Neocallimastix</taxon>
    </lineage>
</organism>
<keyword evidence="2" id="KW-0813">Transport</keyword>
<dbReference type="OrthoDB" id="26740at2759"/>
<evidence type="ECO:0000313" key="13">
    <source>
        <dbReference type="Proteomes" id="UP000193920"/>
    </source>
</evidence>
<dbReference type="GO" id="GO:1990456">
    <property type="term" value="P:mitochondrion-endoplasmic reticulum membrane tethering"/>
    <property type="evidence" value="ECO:0007669"/>
    <property type="project" value="TreeGrafter"/>
</dbReference>
<proteinExistence type="predicted"/>
<comment type="caution">
    <text evidence="12">The sequence shown here is derived from an EMBL/GenBank/DDBJ whole genome shotgun (WGS) entry which is preliminary data.</text>
</comment>
<protein>
    <submittedName>
        <fullName evidence="12">Uncharacterized protein</fullName>
    </submittedName>
</protein>
<dbReference type="Gene3D" id="2.60.120.680">
    <property type="entry name" value="GOLD domain"/>
    <property type="match status" value="1"/>
</dbReference>
<comment type="subcellular location">
    <subcellularLocation>
        <location evidence="1">Endoplasmic reticulum membrane</location>
    </subcellularLocation>
</comment>
<dbReference type="Pfam" id="PF10296">
    <property type="entry name" value="MMM1"/>
    <property type="match status" value="1"/>
</dbReference>
<keyword evidence="4" id="KW-0256">Endoplasmic reticulum</keyword>
<dbReference type="InterPro" id="IPR031468">
    <property type="entry name" value="SMP_LBD"/>
</dbReference>
<evidence type="ECO:0000256" key="8">
    <source>
        <dbReference type="ARBA" id="ARBA00023136"/>
    </source>
</evidence>
<dbReference type="InterPro" id="IPR009038">
    <property type="entry name" value="GOLD_dom"/>
</dbReference>
<keyword evidence="6" id="KW-0445">Lipid transport</keyword>
<keyword evidence="3" id="KW-0812">Transmembrane</keyword>
<evidence type="ECO:0000259" key="11">
    <source>
        <dbReference type="PROSITE" id="PS51847"/>
    </source>
</evidence>
<gene>
    <name evidence="12" type="ORF">LY90DRAFT_509762</name>
</gene>
<keyword evidence="5" id="KW-1133">Transmembrane helix</keyword>
<evidence type="ECO:0000259" key="10">
    <source>
        <dbReference type="PROSITE" id="PS50866"/>
    </source>
</evidence>
<feature type="region of interest" description="Disordered" evidence="9">
    <location>
        <begin position="567"/>
        <end position="629"/>
    </location>
</feature>
<dbReference type="GO" id="GO:0005789">
    <property type="term" value="C:endoplasmic reticulum membrane"/>
    <property type="evidence" value="ECO:0007669"/>
    <property type="project" value="UniProtKB-SubCell"/>
</dbReference>
<evidence type="ECO:0000256" key="2">
    <source>
        <dbReference type="ARBA" id="ARBA00022448"/>
    </source>
</evidence>
<evidence type="ECO:0000313" key="12">
    <source>
        <dbReference type="EMBL" id="ORY43526.1"/>
    </source>
</evidence>
<dbReference type="PROSITE" id="PS50866">
    <property type="entry name" value="GOLD"/>
    <property type="match status" value="1"/>
</dbReference>
<evidence type="ECO:0000256" key="4">
    <source>
        <dbReference type="ARBA" id="ARBA00022824"/>
    </source>
</evidence>
<evidence type="ECO:0000256" key="5">
    <source>
        <dbReference type="ARBA" id="ARBA00022989"/>
    </source>
</evidence>
<feature type="domain" description="GOLD" evidence="10">
    <location>
        <begin position="1107"/>
        <end position="1294"/>
    </location>
</feature>
<reference evidence="12 13" key="1">
    <citation type="submission" date="2016-08" db="EMBL/GenBank/DDBJ databases">
        <title>A Parts List for Fungal Cellulosomes Revealed by Comparative Genomics.</title>
        <authorList>
            <consortium name="DOE Joint Genome Institute"/>
            <person name="Haitjema C.H."/>
            <person name="Gilmore S.P."/>
            <person name="Henske J.K."/>
            <person name="Solomon K.V."/>
            <person name="De Groot R."/>
            <person name="Kuo A."/>
            <person name="Mondo S.J."/>
            <person name="Salamov A.A."/>
            <person name="Labutti K."/>
            <person name="Zhao Z."/>
            <person name="Chiniquy J."/>
            <person name="Barry K."/>
            <person name="Brewer H.M."/>
            <person name="Purvine S.O."/>
            <person name="Wright A.T."/>
            <person name="Boxma B."/>
            <person name="Van Alen T."/>
            <person name="Hackstein J.H."/>
            <person name="Baker S.E."/>
            <person name="Grigoriev I.V."/>
            <person name="O'Malley M.A."/>
        </authorList>
    </citation>
    <scope>NUCLEOTIDE SEQUENCE [LARGE SCALE GENOMIC DNA]</scope>
    <source>
        <strain evidence="12 13">G1</strain>
    </source>
</reference>
<feature type="domain" description="SMP-LTD" evidence="11">
    <location>
        <begin position="51"/>
        <end position="259"/>
    </location>
</feature>
<dbReference type="GO" id="GO:0015914">
    <property type="term" value="P:phospholipid transport"/>
    <property type="evidence" value="ECO:0007669"/>
    <property type="project" value="TreeGrafter"/>
</dbReference>
<evidence type="ECO:0000256" key="3">
    <source>
        <dbReference type="ARBA" id="ARBA00022692"/>
    </source>
</evidence>
<dbReference type="Proteomes" id="UP000193920">
    <property type="component" value="Unassembled WGS sequence"/>
</dbReference>
<accession>A0A1Y2C9A8</accession>
<sequence>MSLVLGIFLGKKNDIENETDLETDKDAWPPKIVEYLENCLFPQYNEKAISTTESCTWVNILFARYFLELRNAKDFKERMKKKLNDKLSRKLKNISYIQSVELTDFNFGDVSPYFNGVRVKKSSSEKLEVLLIVLPYLKDPTLFGVTFINNPNPEFSIEVLSNKFKDKKKYFLTPVFSVLNKVLKSFFLEYWTLPAIRTFDLPLVAPKIPIYVYVSNDNKTNNVCAPQPIQSTKRHTNSQRSLDIILDKTFPIYTHVSSSNASLFNERLTSTFVYLAKENNNDIYKLLEKRQSIDQSPLAYEFWKTIKNKHGIHVQKKQMNEYGERGCIFKGTFVVRMNPKNAYNIITNMSNEASGYVFSDTFIRSSIIKRFNNDTLVRHLLFKLNRQQNHGYIVFEAHKKIEDDDENDILDQALSVDKTLMSNEGEENKNNKYVIVWRSIAGIKNEEIEENILQKENDNIPITDLHKGKLRSYTVNDSLDKEGRKISLNKPIYEMDQKTPILMENEKILLLKTDSFLKSKQSTSKEQSTLTSSFHSLNSLSLICKNETEPLMDILKKPIQLTDKMVQSPTVKPKEMSIKNENSFRNSSTDDKIYNNNISDINERRKKESLKINDNPSNNENSESKQSEALDLMVTSSKDYLMVMENYKINTKPVGMFKLSLSDDEELVSYDNNLNSNRTDSSTSSLTSLSEKYEDTASVILDNEFSLSTRKSNEKLDIELSDNEKTIGTSILESKVINTNDNKSNLYQTSKDANLTNIISNTDNDKSELFENINALYIKGFYLEPQLGDPESCYLTVISQYEPSFKKFEANYEYCRKLKKFLEDHNQIINNSSNTNSMEEDKRKSFTRSVSGENIAKLGKIKNYISNGLVKVVTKRGSIGDDRNTSKVEDEINSSMLLSDTCRSTDSVNTLDEDREREVHTKNNIVTLKHINKPNIPLYNQNFTNQFINNKETIRVESQHLGGETWNELRFEFNEAKNLPLDFSISFKPTILSMFDKWKHIYNESPTEPGVFMILPTFTCYTSQTLKIINGCLSIYDFPAGIFIYKWENNARKTPKHISFRFAIQPVTLLISPQNSLSQYCNEYNSVVSIKQRSCGKFFVRYIPLNEQCYKSIGISGRTAFLNYQIYTKGSDIQFGIIYESLQENSTQLPEIQSSLTMEASSNVRKKSNLNRKTSSLTNILNEENYNSNENLTDEAKLKQISEVVSSSPKMEKYDSENQFIINDMHPNSTNIVKDNFELKPNQRFVIPISKCNSHKNVLNGTIPISNKFGTYTFIFNNSFSIVTSKTLELNIKLLIL</sequence>
<dbReference type="Gene3D" id="3.30.530.20">
    <property type="match status" value="1"/>
</dbReference>